<keyword evidence="3" id="KW-1185">Reference proteome</keyword>
<sequence>MLRVGSRPEADGPPVLAAGPMLNPDRKCTNEPFSLGEKDGNLVMTDGSLILTVELATGRLSYHGPDGQLLFRELSADAVHFERRAPWSILKLRIFLFARFTLAVLPSAAAVKCLRTDVIDVPGRGSAGDFLVAQVPESTVLETCAFLPCL</sequence>
<evidence type="ECO:0000313" key="2">
    <source>
        <dbReference type="EMBL" id="MDH6222448.1"/>
    </source>
</evidence>
<protein>
    <submittedName>
        <fullName evidence="2">Uncharacterized protein</fullName>
    </submittedName>
</protein>
<organism evidence="2 3">
    <name type="scientific">Streptomyces pseudovenezuelae</name>
    <dbReference type="NCBI Taxonomy" id="67350"/>
    <lineage>
        <taxon>Bacteria</taxon>
        <taxon>Bacillati</taxon>
        <taxon>Actinomycetota</taxon>
        <taxon>Actinomycetes</taxon>
        <taxon>Kitasatosporales</taxon>
        <taxon>Streptomycetaceae</taxon>
        <taxon>Streptomyces</taxon>
        <taxon>Streptomyces aurantiacus group</taxon>
    </lineage>
</organism>
<comment type="caution">
    <text evidence="2">The sequence shown here is derived from an EMBL/GenBank/DDBJ whole genome shotgun (WGS) entry which is preliminary data.</text>
</comment>
<reference evidence="2 3" key="1">
    <citation type="submission" date="2023-04" db="EMBL/GenBank/DDBJ databases">
        <title>Forest soil microbial communities from Buena Vista Peninsula, Colon Province, Panama.</title>
        <authorList>
            <person name="Bouskill N."/>
        </authorList>
    </citation>
    <scope>NUCLEOTIDE SEQUENCE [LARGE SCALE GENOMIC DNA]</scope>
    <source>
        <strain evidence="2 3">GGS1</strain>
    </source>
</reference>
<dbReference type="Gene3D" id="2.60.40.1760">
    <property type="entry name" value="glycosyl hydrolase (family 31)"/>
    <property type="match status" value="1"/>
</dbReference>
<gene>
    <name evidence="2" type="ORF">M2283_009799</name>
</gene>
<feature type="compositionally biased region" description="Basic and acidic residues" evidence="1">
    <location>
        <begin position="1"/>
        <end position="10"/>
    </location>
</feature>
<dbReference type="Proteomes" id="UP001160499">
    <property type="component" value="Unassembled WGS sequence"/>
</dbReference>
<accession>A0ABT6M1Q7</accession>
<feature type="region of interest" description="Disordered" evidence="1">
    <location>
        <begin position="1"/>
        <end position="21"/>
    </location>
</feature>
<evidence type="ECO:0000313" key="3">
    <source>
        <dbReference type="Proteomes" id="UP001160499"/>
    </source>
</evidence>
<evidence type="ECO:0000256" key="1">
    <source>
        <dbReference type="SAM" id="MobiDB-lite"/>
    </source>
</evidence>
<proteinExistence type="predicted"/>
<dbReference type="EMBL" id="JARXVH010000034">
    <property type="protein sequence ID" value="MDH6222448.1"/>
    <property type="molecule type" value="Genomic_DNA"/>
</dbReference>
<name>A0ABT6M1Q7_9ACTN</name>